<name>A0A9W7ETB6_9STRA</name>
<accession>A0A9W7ETB6</accession>
<dbReference type="EMBL" id="BRXY01000393">
    <property type="protein sequence ID" value="GMH91999.1"/>
    <property type="molecule type" value="Genomic_DNA"/>
</dbReference>
<keyword evidence="6" id="KW-1185">Reference proteome</keyword>
<gene>
    <name evidence="5" type="ORF">TrST_g559</name>
</gene>
<keyword evidence="2" id="KW-0697">Rotamase</keyword>
<dbReference type="Gene3D" id="2.40.100.10">
    <property type="entry name" value="Cyclophilin-like"/>
    <property type="match status" value="1"/>
</dbReference>
<dbReference type="GO" id="GO:0003755">
    <property type="term" value="F:peptidyl-prolyl cis-trans isomerase activity"/>
    <property type="evidence" value="ECO:0007669"/>
    <property type="project" value="UniProtKB-KW"/>
</dbReference>
<dbReference type="Proteomes" id="UP001165085">
    <property type="component" value="Unassembled WGS sequence"/>
</dbReference>
<reference evidence="6" key="1">
    <citation type="journal article" date="2023" name="Commun. Biol.">
        <title>Genome analysis of Parmales, the sister group of diatoms, reveals the evolutionary specialization of diatoms from phago-mixotrophs to photoautotrophs.</title>
        <authorList>
            <person name="Ban H."/>
            <person name="Sato S."/>
            <person name="Yoshikawa S."/>
            <person name="Yamada K."/>
            <person name="Nakamura Y."/>
            <person name="Ichinomiya M."/>
            <person name="Sato N."/>
            <person name="Blanc-Mathieu R."/>
            <person name="Endo H."/>
            <person name="Kuwata A."/>
            <person name="Ogata H."/>
        </authorList>
    </citation>
    <scope>NUCLEOTIDE SEQUENCE [LARGE SCALE GENOMIC DNA]</scope>
    <source>
        <strain evidence="6">NIES 3701</strain>
    </source>
</reference>
<dbReference type="InterPro" id="IPR029000">
    <property type="entry name" value="Cyclophilin-like_dom_sf"/>
</dbReference>
<keyword evidence="3" id="KW-0413">Isomerase</keyword>
<dbReference type="Pfam" id="PF00160">
    <property type="entry name" value="Pro_isomerase"/>
    <property type="match status" value="1"/>
</dbReference>
<dbReference type="AlphaFoldDB" id="A0A9W7ETB6"/>
<feature type="domain" description="PPIase cyclophilin-type" evidence="4">
    <location>
        <begin position="1"/>
        <end position="157"/>
    </location>
</feature>
<dbReference type="EC" id="5.2.1.8" evidence="1"/>
<comment type="caution">
    <text evidence="5">The sequence shown here is derived from an EMBL/GenBank/DDBJ whole genome shotgun (WGS) entry which is preliminary data.</text>
</comment>
<protein>
    <recommendedName>
        <fullName evidence="1">peptidylprolyl isomerase</fullName>
        <ecNumber evidence="1">5.2.1.8</ecNumber>
    </recommendedName>
</protein>
<evidence type="ECO:0000256" key="3">
    <source>
        <dbReference type="ARBA" id="ARBA00023235"/>
    </source>
</evidence>
<dbReference type="InterPro" id="IPR044665">
    <property type="entry name" value="E_coli_cyclophilin_A-like"/>
</dbReference>
<dbReference type="SUPFAM" id="SSF50891">
    <property type="entry name" value="Cyclophilin-like"/>
    <property type="match status" value="1"/>
</dbReference>
<evidence type="ECO:0000256" key="1">
    <source>
        <dbReference type="ARBA" id="ARBA00013194"/>
    </source>
</evidence>
<proteinExistence type="predicted"/>
<evidence type="ECO:0000313" key="5">
    <source>
        <dbReference type="EMBL" id="GMH91999.1"/>
    </source>
</evidence>
<dbReference type="PROSITE" id="PS50072">
    <property type="entry name" value="CSA_PPIASE_2"/>
    <property type="match status" value="1"/>
</dbReference>
<evidence type="ECO:0000259" key="4">
    <source>
        <dbReference type="PROSITE" id="PS50072"/>
    </source>
</evidence>
<dbReference type="OrthoDB" id="408413at2759"/>
<evidence type="ECO:0000313" key="6">
    <source>
        <dbReference type="Proteomes" id="UP001165085"/>
    </source>
</evidence>
<dbReference type="PANTHER" id="PTHR43246">
    <property type="entry name" value="PEPTIDYL-PROLYL CIS-TRANS ISOMERASE CYP38, CHLOROPLASTIC"/>
    <property type="match status" value="1"/>
</dbReference>
<sequence length="157" mass="16456">MSSLVINTVLGSIKLTLRPDAAPITAAHISTLVNSGLFNSGAVKFYRSDFVIQTGLYSTSIENPIPDLSVNETGLHVKLSNVRGTCSIAHHDVPDNGNSEFFINLGANTHLDSAYGGYCVFGNVDENDTASFKAIDAIAAQIAGGGEQVQVTGMAIL</sequence>
<evidence type="ECO:0000256" key="2">
    <source>
        <dbReference type="ARBA" id="ARBA00023110"/>
    </source>
</evidence>
<dbReference type="InterPro" id="IPR002130">
    <property type="entry name" value="Cyclophilin-type_PPIase_dom"/>
</dbReference>
<organism evidence="5 6">
    <name type="scientific">Triparma strigata</name>
    <dbReference type="NCBI Taxonomy" id="1606541"/>
    <lineage>
        <taxon>Eukaryota</taxon>
        <taxon>Sar</taxon>
        <taxon>Stramenopiles</taxon>
        <taxon>Ochrophyta</taxon>
        <taxon>Bolidophyceae</taxon>
        <taxon>Parmales</taxon>
        <taxon>Triparmaceae</taxon>
        <taxon>Triparma</taxon>
    </lineage>
</organism>